<feature type="binding site" evidence="3">
    <location>
        <position position="339"/>
    </location>
    <ligand>
        <name>CTP</name>
        <dbReference type="ChEBI" id="CHEBI:37563"/>
    </ligand>
</feature>
<name>A0A9E8M1V9_9BACI</name>
<feature type="active site" description="Proton donor" evidence="3">
    <location>
        <position position="156"/>
    </location>
</feature>
<dbReference type="Pfam" id="PF02441">
    <property type="entry name" value="Flavoprotein"/>
    <property type="match status" value="1"/>
</dbReference>
<dbReference type="GO" id="GO:0015941">
    <property type="term" value="P:pantothenate catabolic process"/>
    <property type="evidence" value="ECO:0007669"/>
    <property type="project" value="InterPro"/>
</dbReference>
<dbReference type="PANTHER" id="PTHR14359:SF6">
    <property type="entry name" value="PHOSPHOPANTOTHENOYLCYSTEINE DECARBOXYLASE"/>
    <property type="match status" value="1"/>
</dbReference>
<keyword evidence="3" id="KW-0479">Metal-binding</keyword>
<dbReference type="Gene3D" id="3.40.50.1950">
    <property type="entry name" value="Flavin prenyltransferase-like"/>
    <property type="match status" value="1"/>
</dbReference>
<evidence type="ECO:0000256" key="1">
    <source>
        <dbReference type="ARBA" id="ARBA00022793"/>
    </source>
</evidence>
<dbReference type="SUPFAM" id="SSF52507">
    <property type="entry name" value="Homo-oligomeric flavin-containing Cys decarboxylases, HFCD"/>
    <property type="match status" value="1"/>
</dbReference>
<dbReference type="EMBL" id="CP106877">
    <property type="protein sequence ID" value="WAA13656.1"/>
    <property type="molecule type" value="Genomic_DNA"/>
</dbReference>
<feature type="region of interest" description="Phosphopantothenate--cysteine ligase" evidence="3">
    <location>
        <begin position="193"/>
        <end position="407"/>
    </location>
</feature>
<comment type="catalytic activity">
    <reaction evidence="3 4">
        <text>N-[(R)-4-phosphopantothenoyl]-L-cysteine + H(+) = (R)-4'-phosphopantetheine + CO2</text>
        <dbReference type="Rhea" id="RHEA:16793"/>
        <dbReference type="ChEBI" id="CHEBI:15378"/>
        <dbReference type="ChEBI" id="CHEBI:16526"/>
        <dbReference type="ChEBI" id="CHEBI:59458"/>
        <dbReference type="ChEBI" id="CHEBI:61723"/>
        <dbReference type="EC" id="4.1.1.36"/>
    </reaction>
</comment>
<comment type="function">
    <text evidence="4">Catalyzes two steps in the biosynthesis of coenzyme A. In the first step cysteine is conjugated to 4'-phosphopantothenate to form 4-phosphopantothenoylcysteine, in the latter compound is decarboxylated to form 4'-phosphopantotheine.</text>
</comment>
<dbReference type="InterPro" id="IPR007085">
    <property type="entry name" value="DNA/pantothenate-metab_flavo_C"/>
</dbReference>
<dbReference type="Proteomes" id="UP001164726">
    <property type="component" value="Chromosome"/>
</dbReference>
<feature type="domain" description="DNA/pantothenate metabolism flavoprotein C-terminal" evidence="6">
    <location>
        <begin position="189"/>
        <end position="397"/>
    </location>
</feature>
<keyword evidence="3 4" id="KW-0288">FMN</keyword>
<feature type="region of interest" description="Phosphopantothenoylcysteine decarboxylase" evidence="3">
    <location>
        <begin position="1"/>
        <end position="192"/>
    </location>
</feature>
<dbReference type="EC" id="4.1.1.36" evidence="3"/>
<dbReference type="KEGG" id="fhl:OE105_06030"/>
<dbReference type="HAMAP" id="MF_02225">
    <property type="entry name" value="CoaBC"/>
    <property type="match status" value="1"/>
</dbReference>
<keyword evidence="3 4" id="KW-0285">Flavoprotein</keyword>
<evidence type="ECO:0000313" key="7">
    <source>
        <dbReference type="EMBL" id="WAA13656.1"/>
    </source>
</evidence>
<evidence type="ECO:0000259" key="6">
    <source>
        <dbReference type="Pfam" id="PF04127"/>
    </source>
</evidence>
<evidence type="ECO:0000259" key="5">
    <source>
        <dbReference type="Pfam" id="PF02441"/>
    </source>
</evidence>
<dbReference type="PANTHER" id="PTHR14359">
    <property type="entry name" value="HOMO-OLIGOMERIC FLAVIN CONTAINING CYS DECARBOXYLASE FAMILY"/>
    <property type="match status" value="1"/>
</dbReference>
<keyword evidence="3" id="KW-0460">Magnesium</keyword>
<dbReference type="NCBIfam" id="TIGR00521">
    <property type="entry name" value="coaBC_dfp"/>
    <property type="match status" value="1"/>
</dbReference>
<dbReference type="Pfam" id="PF04127">
    <property type="entry name" value="DFP"/>
    <property type="match status" value="1"/>
</dbReference>
<dbReference type="EC" id="6.3.2.5" evidence="3"/>
<comment type="similarity">
    <text evidence="3 4">In the N-terminal section; belongs to the HFCD (homo-oligomeric flavin containing Cys decarboxylase) superfamily.</text>
</comment>
<reference evidence="7" key="1">
    <citation type="submission" date="2022-09" db="EMBL/GenBank/DDBJ databases">
        <title>Complete Genomes of Fervidibacillus albus and Fervidibacillus halotolerans isolated from tidal flat sediments.</title>
        <authorList>
            <person name="Kwon K.K."/>
            <person name="Yang S.-H."/>
            <person name="Park M.J."/>
            <person name="Oh H.-M."/>
        </authorList>
    </citation>
    <scope>NUCLEOTIDE SEQUENCE</scope>
    <source>
        <strain evidence="7">MEBiC13594</strain>
    </source>
</reference>
<dbReference type="SUPFAM" id="SSF102645">
    <property type="entry name" value="CoaB-like"/>
    <property type="match status" value="1"/>
</dbReference>
<feature type="binding site" evidence="3">
    <location>
        <position position="291"/>
    </location>
    <ligand>
        <name>CTP</name>
        <dbReference type="ChEBI" id="CHEBI:37563"/>
    </ligand>
</feature>
<keyword evidence="8" id="KW-1185">Reference proteome</keyword>
<dbReference type="GO" id="GO:0004633">
    <property type="term" value="F:phosphopantothenoylcysteine decarboxylase activity"/>
    <property type="evidence" value="ECO:0007669"/>
    <property type="project" value="UniProtKB-UniRule"/>
</dbReference>
<dbReference type="InterPro" id="IPR005252">
    <property type="entry name" value="CoaBC"/>
</dbReference>
<dbReference type="GO" id="GO:0071513">
    <property type="term" value="C:phosphopantothenoylcysteine decarboxylase complex"/>
    <property type="evidence" value="ECO:0007669"/>
    <property type="project" value="TreeGrafter"/>
</dbReference>
<comment type="similarity">
    <text evidence="3 4">In the C-terminal section; belongs to the PPC synthetase family.</text>
</comment>
<comment type="pathway">
    <text evidence="3 4">Cofactor biosynthesis; coenzyme A biosynthesis; CoA from (R)-pantothenate: step 2/5.</text>
</comment>
<keyword evidence="2 3" id="KW-0456">Lyase</keyword>
<proteinExistence type="inferred from homology"/>
<comment type="catalytic activity">
    <reaction evidence="3 4">
        <text>(R)-4'-phosphopantothenate + L-cysteine + CTP = N-[(R)-4-phosphopantothenoyl]-L-cysteine + CMP + diphosphate + H(+)</text>
        <dbReference type="Rhea" id="RHEA:19397"/>
        <dbReference type="ChEBI" id="CHEBI:10986"/>
        <dbReference type="ChEBI" id="CHEBI:15378"/>
        <dbReference type="ChEBI" id="CHEBI:33019"/>
        <dbReference type="ChEBI" id="CHEBI:35235"/>
        <dbReference type="ChEBI" id="CHEBI:37563"/>
        <dbReference type="ChEBI" id="CHEBI:59458"/>
        <dbReference type="ChEBI" id="CHEBI:60377"/>
        <dbReference type="EC" id="6.3.2.5"/>
    </reaction>
</comment>
<dbReference type="AlphaFoldDB" id="A0A9E8M1V9"/>
<accession>A0A9E8M1V9</accession>
<comment type="pathway">
    <text evidence="3 4">Cofactor biosynthesis; coenzyme A biosynthesis; CoA from (R)-pantothenate: step 3/5.</text>
</comment>
<feature type="binding site" evidence="3">
    <location>
        <position position="343"/>
    </location>
    <ligand>
        <name>CTP</name>
        <dbReference type="ChEBI" id="CHEBI:37563"/>
    </ligand>
</feature>
<evidence type="ECO:0000256" key="2">
    <source>
        <dbReference type="ARBA" id="ARBA00023239"/>
    </source>
</evidence>
<evidence type="ECO:0000313" key="8">
    <source>
        <dbReference type="Proteomes" id="UP001164726"/>
    </source>
</evidence>
<comment type="caution">
    <text evidence="3">Lacks conserved residue(s) required for the propagation of feature annotation.</text>
</comment>
<dbReference type="GO" id="GO:0010181">
    <property type="term" value="F:FMN binding"/>
    <property type="evidence" value="ECO:0007669"/>
    <property type="project" value="UniProtKB-UniRule"/>
</dbReference>
<dbReference type="InterPro" id="IPR003382">
    <property type="entry name" value="Flavoprotein"/>
</dbReference>
<feature type="domain" description="Flavoprotein" evidence="5">
    <location>
        <begin position="4"/>
        <end position="177"/>
    </location>
</feature>
<dbReference type="GO" id="GO:0004632">
    <property type="term" value="F:phosphopantothenate--cysteine ligase activity"/>
    <property type="evidence" value="ECO:0007669"/>
    <property type="project" value="UniProtKB-UniRule"/>
</dbReference>
<comment type="function">
    <text evidence="3">Catalyzes two sequential steps in the biosynthesis of coenzyme A. In the first step cysteine is conjugated to 4'-phosphopantothenate to form 4-phosphopantothenoylcysteine. In the second step the latter compound is decarboxylated to form 4'-phosphopantotheine.</text>
</comment>
<feature type="binding site" evidence="3">
    <location>
        <position position="281"/>
    </location>
    <ligand>
        <name>CTP</name>
        <dbReference type="ChEBI" id="CHEBI:37563"/>
    </ligand>
</feature>
<gene>
    <name evidence="3 7" type="primary">coaBC</name>
    <name evidence="7" type="ORF">OE105_06030</name>
</gene>
<protein>
    <recommendedName>
        <fullName evidence="3">Coenzyme A biosynthesis bifunctional protein CoaBC</fullName>
    </recommendedName>
    <alternativeName>
        <fullName evidence="3">DNA/pantothenate metabolism flavoprotein</fullName>
    </alternativeName>
    <alternativeName>
        <fullName evidence="3">Phosphopantothenoylcysteine synthetase/decarboxylase</fullName>
        <shortName evidence="3">PPCS-PPCDC</shortName>
    </alternativeName>
    <domain>
        <recommendedName>
            <fullName evidence="3">Phosphopantothenoylcysteine decarboxylase</fullName>
            <shortName evidence="3">PPC decarboxylase</shortName>
            <shortName evidence="3">PPC-DC</shortName>
            <ecNumber evidence="3">4.1.1.36</ecNumber>
        </recommendedName>
        <alternativeName>
            <fullName evidence="3">CoaC</fullName>
        </alternativeName>
    </domain>
    <domain>
        <recommendedName>
            <fullName evidence="3">Phosphopantothenate--cysteine ligase</fullName>
            <ecNumber evidence="3">6.3.2.5</ecNumber>
        </recommendedName>
        <alternativeName>
            <fullName evidence="3">CoaB</fullName>
        </alternativeName>
        <alternativeName>
            <fullName evidence="3">Phosphopantothenoylcysteine synthetase</fullName>
            <shortName evidence="3">PPC synthetase</shortName>
            <shortName evidence="3">PPC-S</shortName>
        </alternativeName>
    </domain>
</protein>
<sequence length="407" mass="45485">MERKKILLCVTGGIAVYKSVALASKLTQNGFQVKVMMSENATKFVTPLSFQAISRNEVYIDTFDEKDPAKIAHIDLVDWPDLILIAPATANIIGKLANGIADDLISTSLLAATKPIMIAPSMNVHMYEHPAVQKNMETLKRYGYRFIEPNEGYLACGYIGKGRLEEPERITEIVIDVFKEQDRYDHFLFGKKVLITAGPTREKLDPVRYISNFSTGKMGYSLAKVAASLGADVTLISGPVSLPEPDDVQIVKVESAEEMFDASVQYFDRTDIAIMTAAVADYRPVNVASKKLKKHDDLMTIQLEKTKDILYELGKRKKHQFVVGFAAETDQLEENAKKKLYKKNVDMIVGNNVLEAGAGFGTDTNIVTIFKRSGDRIPLPKMTKEELSYRILKEIEKELKGEENENC</sequence>
<evidence type="ECO:0000256" key="4">
    <source>
        <dbReference type="RuleBase" id="RU364078"/>
    </source>
</evidence>
<feature type="binding site" evidence="3">
    <location>
        <position position="325"/>
    </location>
    <ligand>
        <name>CTP</name>
        <dbReference type="ChEBI" id="CHEBI:37563"/>
    </ligand>
</feature>
<organism evidence="7 8">
    <name type="scientific">Fervidibacillus halotolerans</name>
    <dbReference type="NCBI Taxonomy" id="2980027"/>
    <lineage>
        <taxon>Bacteria</taxon>
        <taxon>Bacillati</taxon>
        <taxon>Bacillota</taxon>
        <taxon>Bacilli</taxon>
        <taxon>Bacillales</taxon>
        <taxon>Bacillaceae</taxon>
        <taxon>Fervidibacillus</taxon>
    </lineage>
</organism>
<keyword evidence="3" id="KW-0511">Multifunctional enzyme</keyword>
<comment type="cofactor">
    <cofactor evidence="3">
        <name>Mg(2+)</name>
        <dbReference type="ChEBI" id="CHEBI:18420"/>
    </cofactor>
</comment>
<keyword evidence="3 4" id="KW-0436">Ligase</keyword>
<dbReference type="InterPro" id="IPR036551">
    <property type="entry name" value="Flavin_trans-like"/>
</dbReference>
<comment type="cofactor">
    <cofactor evidence="3">
        <name>FMN</name>
        <dbReference type="ChEBI" id="CHEBI:58210"/>
    </cofactor>
    <text evidence="3">Binds 1 FMN per subunit.</text>
</comment>
<dbReference type="GO" id="GO:0046872">
    <property type="term" value="F:metal ion binding"/>
    <property type="evidence" value="ECO:0007669"/>
    <property type="project" value="UniProtKB-KW"/>
</dbReference>
<dbReference type="GO" id="GO:0015937">
    <property type="term" value="P:coenzyme A biosynthetic process"/>
    <property type="evidence" value="ECO:0007669"/>
    <property type="project" value="UniProtKB-UniRule"/>
</dbReference>
<keyword evidence="1 3" id="KW-0210">Decarboxylase</keyword>
<dbReference type="InterPro" id="IPR035929">
    <property type="entry name" value="CoaB-like_sf"/>
</dbReference>
<evidence type="ECO:0000256" key="3">
    <source>
        <dbReference type="HAMAP-Rule" id="MF_02225"/>
    </source>
</evidence>
<dbReference type="Gene3D" id="3.40.50.10300">
    <property type="entry name" value="CoaB-like"/>
    <property type="match status" value="1"/>
</dbReference>
<dbReference type="RefSeq" id="WP_275421844.1">
    <property type="nucleotide sequence ID" value="NZ_CP106877.1"/>
</dbReference>